<dbReference type="Pfam" id="PF00066">
    <property type="entry name" value="Notch"/>
    <property type="match status" value="2"/>
</dbReference>
<dbReference type="InterPro" id="IPR000742">
    <property type="entry name" value="EGF"/>
</dbReference>
<feature type="disulfide bond" evidence="26">
    <location>
        <begin position="318"/>
        <end position="327"/>
    </location>
</feature>
<evidence type="ECO:0000256" key="25">
    <source>
        <dbReference type="PROSITE-ProRule" id="PRU00023"/>
    </source>
</evidence>
<feature type="disulfide bond" evidence="26">
    <location>
        <begin position="436"/>
        <end position="445"/>
    </location>
</feature>
<feature type="disulfide bond" evidence="26">
    <location>
        <begin position="278"/>
        <end position="287"/>
    </location>
</feature>
<feature type="domain" description="LNR" evidence="29">
    <location>
        <begin position="499"/>
        <end position="539"/>
    </location>
</feature>
<dbReference type="SMART" id="SM00004">
    <property type="entry name" value="NL"/>
    <property type="match status" value="2"/>
</dbReference>
<dbReference type="SMART" id="SM00179">
    <property type="entry name" value="EGF_CA"/>
    <property type="match status" value="10"/>
</dbReference>
<keyword evidence="20 26" id="KW-1015">Disulfide bond</keyword>
<dbReference type="PANTHER" id="PTHR45836:SF23">
    <property type="entry name" value="NEUROGENIC LOCUS NOTCH HOMOLOG PROTEIN 1"/>
    <property type="match status" value="1"/>
</dbReference>
<evidence type="ECO:0000259" key="29">
    <source>
        <dbReference type="PROSITE" id="PS50258"/>
    </source>
</evidence>
<keyword evidence="14" id="KW-0106">Calcium</keyword>
<feature type="domain" description="EGF-like" evidence="28">
    <location>
        <begin position="16"/>
        <end position="52"/>
    </location>
</feature>
<feature type="region of interest" description="Disordered" evidence="27">
    <location>
        <begin position="1222"/>
        <end position="1292"/>
    </location>
</feature>
<evidence type="ECO:0000256" key="8">
    <source>
        <dbReference type="ARBA" id="ARBA00022525"/>
    </source>
</evidence>
<sequence>MCACPPGYMGKLCEDNVDSCKSLPCQNGGTCRKQNNSYKCDCARGYDGINCEVNTQDCTNSSCLNGGTCVDGIASFTCLCPERFTGSQCQEQVTFCKPEPCKNGGTCDDVPAGYICSCPEMYTGDNCENTVDFCARKPCENGGSCSQKGTNYHCFCTLGWGGSHCEIALLTCMATASRGINPDSLCNGHGHCVDSGASYVCHCFPGYSGALCQEKIDPCQPNPCKNGGRCRELSGSPSCQCPLGYLGKTCTERDPCQPQPCQQNGVCVPQGSSYHCVCPLGTQGARCEINIDDCATHKPRCFHGGTCVDEVGGFTCLCPQGYVGDRCEGDVNECLFNPCDPRGTLTCVEVANGFHCQCHQNYTGQRCENIINVCDNNPCENGGVCALAINTRLGFTCTCPKGYLGPTCSTNMCSSFTCYSGGTCVLGVDGKPRCNCSHGFTGPRCQQYVGPTSSPPQGPWKQCPHADCRRNFRNGICDKYCNNKACLYDGFDCNTTGICNLHYDKYCLDHFANGHCEKGCDNAECGWDGGDCSGHESPRGILILVLSYNASVLHRYDVSKLLRFLSVHLHARLRLAKDNNGDKLFRLCKGNDPENLVAETLERWKYEIATDTREEHGEKETIGCVLHIEILGSNCPFSSCIDTSEEAANFLEALNETEKQYTFWGVSPMGPNVNPSSSPSTPIPVHQAPWFLPVSVVFAMIVIAMVIIGVKVSRKRQHGTLWLPSGFNRHRAQEGNRRREPVGEDSVRLKPMKHDSGYDDSGPDKEIVPAKSRRLKLNTDPSILDHRQWSQQHIDAGVRFPQCIALTPPQEDPDGRDIDVRGPDGVTPLMSAICAGGGLEPVGGGVDPPEVESSASVIADLIVQGASLNAQTDSTGETALHLAARFSRQDAIKCMLDAGADTNVQDRLGRTALHTAIAADALGVFQTLLRCRQTDIDARMHDGCTPLILASRLPVQSMVEELVACGADIGATDNKGKSALHWAAAVNNVPAMKTLLSNGANKDLQDKRDQTSLFLAAREGSYEAVRLLLEHQANRDLSDHVGHQPRHAARDRGHRDILRLLEESSQLLNRSTPAVPNTGAPQLKKTPRPRPKEPVKPPPLPHIDLSTSCYHNAPPSSAPPYLPGTQSETNCCQSHLAMVNYGGNCQPYPRSGSFSSGVAQCQWGGHRGWKVHFCPTGCTVPEASYSGRGQQMSPHAHWLPEAHYPKSPNCQNTVSGYCSTPHMENPPNKDVSSPHTDQVGHNVYLTPPSSQYGYPSPASPEETQSAQKTCMHHHPFLTPSPESRNPWGIASP</sequence>
<keyword evidence="24" id="KW-0539">Nucleus</keyword>
<keyword evidence="6" id="KW-0217">Developmental protein</keyword>
<evidence type="ECO:0000256" key="20">
    <source>
        <dbReference type="ARBA" id="ARBA00023157"/>
    </source>
</evidence>
<keyword evidence="11" id="KW-0732">Signal</keyword>
<evidence type="ECO:0000259" key="28">
    <source>
        <dbReference type="PROSITE" id="PS50026"/>
    </source>
</evidence>
<dbReference type="Proteomes" id="UP000770717">
    <property type="component" value="Unassembled WGS sequence"/>
</dbReference>
<dbReference type="Gene3D" id="3.30.70.3310">
    <property type="match status" value="1"/>
</dbReference>
<keyword evidence="21" id="KW-0010">Activator</keyword>
<dbReference type="PROSITE" id="PS00022">
    <property type="entry name" value="EGF_1"/>
    <property type="match status" value="12"/>
</dbReference>
<feature type="disulfide bond" evidence="26">
    <location>
        <begin position="80"/>
        <end position="89"/>
    </location>
</feature>
<keyword evidence="15" id="KW-0914">Notch signaling pathway</keyword>
<dbReference type="Gene3D" id="1.25.40.20">
    <property type="entry name" value="Ankyrin repeat-containing domain"/>
    <property type="match status" value="1"/>
</dbReference>
<dbReference type="PRINTS" id="PR01452">
    <property type="entry name" value="LNOTCHREPEAT"/>
</dbReference>
<dbReference type="Pfam" id="PF00023">
    <property type="entry name" value="Ank"/>
    <property type="match status" value="1"/>
</dbReference>
<keyword evidence="19" id="KW-0472">Membrane</keyword>
<evidence type="ECO:0000256" key="4">
    <source>
        <dbReference type="ARBA" id="ARBA00004613"/>
    </source>
</evidence>
<dbReference type="PRINTS" id="PR00010">
    <property type="entry name" value="EGFBLOOD"/>
</dbReference>
<evidence type="ECO:0000256" key="27">
    <source>
        <dbReference type="SAM" id="MobiDB-lite"/>
    </source>
</evidence>
<gene>
    <name evidence="30" type="ORF">GDO78_017193</name>
</gene>
<comment type="caution">
    <text evidence="26">Lacks conserved residue(s) required for the propagation of feature annotation.</text>
</comment>
<dbReference type="OrthoDB" id="283575at2759"/>
<feature type="region of interest" description="Disordered" evidence="27">
    <location>
        <begin position="731"/>
        <end position="766"/>
    </location>
</feature>
<dbReference type="GO" id="GO:0007219">
    <property type="term" value="P:Notch signaling pathway"/>
    <property type="evidence" value="ECO:0007669"/>
    <property type="project" value="UniProtKB-KW"/>
</dbReference>
<feature type="domain" description="EGF-like" evidence="28">
    <location>
        <begin position="178"/>
        <end position="213"/>
    </location>
</feature>
<feature type="disulfide bond" evidence="26">
    <location>
        <begin position="241"/>
        <end position="250"/>
    </location>
</feature>
<evidence type="ECO:0000256" key="21">
    <source>
        <dbReference type="ARBA" id="ARBA00023159"/>
    </source>
</evidence>
<organism evidence="30 31">
    <name type="scientific">Eleutherodactylus coqui</name>
    <name type="common">Puerto Rican coqui</name>
    <dbReference type="NCBI Taxonomy" id="57060"/>
    <lineage>
        <taxon>Eukaryota</taxon>
        <taxon>Metazoa</taxon>
        <taxon>Chordata</taxon>
        <taxon>Craniata</taxon>
        <taxon>Vertebrata</taxon>
        <taxon>Euteleostomi</taxon>
        <taxon>Amphibia</taxon>
        <taxon>Batrachia</taxon>
        <taxon>Anura</taxon>
        <taxon>Neobatrachia</taxon>
        <taxon>Hyloidea</taxon>
        <taxon>Eleutherodactylidae</taxon>
        <taxon>Eleutherodactylinae</taxon>
        <taxon>Eleutherodactylus</taxon>
        <taxon>Eleutherodactylus</taxon>
    </lineage>
</organism>
<dbReference type="CDD" id="cd00054">
    <property type="entry name" value="EGF_CA"/>
    <property type="match status" value="10"/>
</dbReference>
<dbReference type="GO" id="GO:0120025">
    <property type="term" value="C:plasma membrane bounded cell projection"/>
    <property type="evidence" value="ECO:0007669"/>
    <property type="project" value="UniProtKB-ARBA"/>
</dbReference>
<feature type="domain" description="EGF-like" evidence="28">
    <location>
        <begin position="54"/>
        <end position="90"/>
    </location>
</feature>
<dbReference type="PROSITE" id="PS50026">
    <property type="entry name" value="EGF_3"/>
    <property type="match status" value="12"/>
</dbReference>
<dbReference type="GO" id="GO:0009986">
    <property type="term" value="C:cell surface"/>
    <property type="evidence" value="ECO:0007669"/>
    <property type="project" value="TreeGrafter"/>
</dbReference>
<keyword evidence="22" id="KW-0804">Transcription</keyword>
<evidence type="ECO:0000256" key="1">
    <source>
        <dbReference type="ARBA" id="ARBA00004123"/>
    </source>
</evidence>
<dbReference type="EMBL" id="WNTK01000247">
    <property type="protein sequence ID" value="KAG9470612.1"/>
    <property type="molecule type" value="Genomic_DNA"/>
</dbReference>
<keyword evidence="23" id="KW-0325">Glycoprotein</keyword>
<dbReference type="FunFam" id="2.10.25.10:FF:000472">
    <property type="entry name" value="Uncharacterized protein, isoform A"/>
    <property type="match status" value="1"/>
</dbReference>
<dbReference type="InterPro" id="IPR035993">
    <property type="entry name" value="Notch-like_dom_sf"/>
</dbReference>
<evidence type="ECO:0000256" key="24">
    <source>
        <dbReference type="ARBA" id="ARBA00023242"/>
    </source>
</evidence>
<dbReference type="PRINTS" id="PR01983">
    <property type="entry name" value="NOTCH"/>
</dbReference>
<dbReference type="Pfam" id="PF12796">
    <property type="entry name" value="Ank_2"/>
    <property type="match status" value="2"/>
</dbReference>
<keyword evidence="7" id="KW-0963">Cytoplasm</keyword>
<keyword evidence="31" id="KW-1185">Reference proteome</keyword>
<feature type="domain" description="EGF-like" evidence="28">
    <location>
        <begin position="290"/>
        <end position="328"/>
    </location>
</feature>
<evidence type="ECO:0000256" key="22">
    <source>
        <dbReference type="ARBA" id="ARBA00023163"/>
    </source>
</evidence>
<proteinExistence type="inferred from homology"/>
<dbReference type="FunFam" id="2.10.25.10:FF:000146">
    <property type="entry name" value="Putative neurogenic locus notch"/>
    <property type="match status" value="1"/>
</dbReference>
<dbReference type="PANTHER" id="PTHR45836">
    <property type="entry name" value="SLIT HOMOLOG"/>
    <property type="match status" value="1"/>
</dbReference>
<evidence type="ECO:0000256" key="16">
    <source>
        <dbReference type="ARBA" id="ARBA00022989"/>
    </source>
</evidence>
<feature type="domain" description="EGF-like" evidence="28">
    <location>
        <begin position="1"/>
        <end position="14"/>
    </location>
</feature>
<feature type="disulfide bond" evidence="26">
    <location>
        <begin position="399"/>
        <end position="408"/>
    </location>
</feature>
<evidence type="ECO:0000256" key="10">
    <source>
        <dbReference type="ARBA" id="ARBA00022692"/>
    </source>
</evidence>
<dbReference type="InterPro" id="IPR000800">
    <property type="entry name" value="Notch_dom"/>
</dbReference>
<feature type="domain" description="LNR" evidence="29">
    <location>
        <begin position="463"/>
        <end position="493"/>
    </location>
</feature>
<keyword evidence="17" id="KW-0805">Transcription regulation</keyword>
<evidence type="ECO:0000256" key="7">
    <source>
        <dbReference type="ARBA" id="ARBA00022490"/>
    </source>
</evidence>
<evidence type="ECO:0000256" key="11">
    <source>
        <dbReference type="ARBA" id="ARBA00022729"/>
    </source>
</evidence>
<dbReference type="PROSITE" id="PS50297">
    <property type="entry name" value="ANK_REP_REGION"/>
    <property type="match status" value="3"/>
</dbReference>
<dbReference type="PROSITE" id="PS01187">
    <property type="entry name" value="EGF_CA"/>
    <property type="match status" value="1"/>
</dbReference>
<dbReference type="PROSITE" id="PS00010">
    <property type="entry name" value="ASX_HYDROXYL"/>
    <property type="match status" value="4"/>
</dbReference>
<feature type="domain" description="EGF-like" evidence="28">
    <location>
        <begin position="330"/>
        <end position="368"/>
    </location>
</feature>
<feature type="domain" description="EGF-like" evidence="28">
    <location>
        <begin position="130"/>
        <end position="166"/>
    </location>
</feature>
<reference evidence="30" key="1">
    <citation type="thesis" date="2020" institute="ProQuest LLC" country="789 East Eisenhower Parkway, Ann Arbor, MI, USA">
        <title>Comparative Genomics and Chromosome Evolution.</title>
        <authorList>
            <person name="Mudd A.B."/>
        </authorList>
    </citation>
    <scope>NUCLEOTIDE SEQUENCE</scope>
    <source>
        <strain evidence="30">HN-11 Male</strain>
        <tissue evidence="30">Kidney and liver</tissue>
    </source>
</reference>
<comment type="caution">
    <text evidence="30">The sequence shown here is derived from an EMBL/GenBank/DDBJ whole genome shotgun (WGS) entry which is preliminary data.</text>
</comment>
<feature type="domain" description="EGF-like" evidence="28">
    <location>
        <begin position="252"/>
        <end position="288"/>
    </location>
</feature>
<dbReference type="SMART" id="SM00181">
    <property type="entry name" value="EGF"/>
    <property type="match status" value="11"/>
</dbReference>
<dbReference type="Gene3D" id="4.10.470.20">
    <property type="match status" value="2"/>
</dbReference>
<keyword evidence="16" id="KW-1133">Transmembrane helix</keyword>
<evidence type="ECO:0000313" key="30">
    <source>
        <dbReference type="EMBL" id="KAG9470612.1"/>
    </source>
</evidence>
<keyword evidence="12" id="KW-0677">Repeat</keyword>
<dbReference type="InterPro" id="IPR009030">
    <property type="entry name" value="Growth_fac_rcpt_cys_sf"/>
</dbReference>
<dbReference type="FunFam" id="2.10.25.10:FF:000095">
    <property type="entry name" value="Notch, isoform B"/>
    <property type="match status" value="1"/>
</dbReference>
<dbReference type="InterPro" id="IPR018097">
    <property type="entry name" value="EGF_Ca-bd_CS"/>
</dbReference>
<protein>
    <submittedName>
        <fullName evidence="30">Uncharacterized protein</fullName>
    </submittedName>
</protein>
<dbReference type="InterPro" id="IPR000152">
    <property type="entry name" value="EGF-type_Asp/Asn_hydroxyl_site"/>
</dbReference>
<dbReference type="InterPro" id="IPR001881">
    <property type="entry name" value="EGF-like_Ca-bd_dom"/>
</dbReference>
<dbReference type="GO" id="GO:0043235">
    <property type="term" value="C:receptor complex"/>
    <property type="evidence" value="ECO:0007669"/>
    <property type="project" value="TreeGrafter"/>
</dbReference>
<keyword evidence="13" id="KW-0221">Differentiation</keyword>
<evidence type="ECO:0000256" key="14">
    <source>
        <dbReference type="ARBA" id="ARBA00022837"/>
    </source>
</evidence>
<dbReference type="InterPro" id="IPR013111">
    <property type="entry name" value="EGF_extracell"/>
</dbReference>
<evidence type="ECO:0000256" key="15">
    <source>
        <dbReference type="ARBA" id="ARBA00022976"/>
    </source>
</evidence>
<dbReference type="GO" id="GO:0005886">
    <property type="term" value="C:plasma membrane"/>
    <property type="evidence" value="ECO:0007669"/>
    <property type="project" value="UniProtKB-SubCell"/>
</dbReference>
<dbReference type="FunFam" id="2.10.25.10:FF:000080">
    <property type="entry name" value="Neurogenic locus notch 1"/>
    <property type="match status" value="1"/>
</dbReference>
<feature type="domain" description="EGF-like" evidence="28">
    <location>
        <begin position="370"/>
        <end position="409"/>
    </location>
</feature>
<name>A0A8J6EJP3_ELECQ</name>
<dbReference type="PROSITE" id="PS01186">
    <property type="entry name" value="EGF_2"/>
    <property type="match status" value="8"/>
</dbReference>
<feature type="domain" description="EGF-like" evidence="28">
    <location>
        <begin position="215"/>
        <end position="251"/>
    </location>
</feature>
<dbReference type="PROSITE" id="PS50088">
    <property type="entry name" value="ANK_REPEAT"/>
    <property type="match status" value="4"/>
</dbReference>
<dbReference type="SUPFAM" id="SSF57196">
    <property type="entry name" value="EGF/Laminin"/>
    <property type="match status" value="5"/>
</dbReference>
<feature type="disulfide bond" evidence="26">
    <location>
        <begin position="118"/>
        <end position="127"/>
    </location>
</feature>
<feature type="domain" description="EGF-like" evidence="28">
    <location>
        <begin position="410"/>
        <end position="446"/>
    </location>
</feature>
<evidence type="ECO:0000256" key="3">
    <source>
        <dbReference type="ARBA" id="ARBA00004496"/>
    </source>
</evidence>
<evidence type="ECO:0000256" key="13">
    <source>
        <dbReference type="ARBA" id="ARBA00022782"/>
    </source>
</evidence>
<evidence type="ECO:0000256" key="5">
    <source>
        <dbReference type="ARBA" id="ARBA00005847"/>
    </source>
</evidence>
<evidence type="ECO:0000256" key="6">
    <source>
        <dbReference type="ARBA" id="ARBA00022473"/>
    </source>
</evidence>
<dbReference type="FunFam" id="2.10.25.10:FF:000425">
    <property type="entry name" value="Eyes shut homolog"/>
    <property type="match status" value="1"/>
</dbReference>
<keyword evidence="10" id="KW-0812">Transmembrane</keyword>
<evidence type="ECO:0000256" key="23">
    <source>
        <dbReference type="ARBA" id="ARBA00023180"/>
    </source>
</evidence>
<dbReference type="SUPFAM" id="SSF57184">
    <property type="entry name" value="Growth factor receptor domain"/>
    <property type="match status" value="2"/>
</dbReference>
<feature type="disulfide bond" evidence="26">
    <location>
        <begin position="203"/>
        <end position="212"/>
    </location>
</feature>
<dbReference type="SUPFAM" id="SSF48403">
    <property type="entry name" value="Ankyrin repeat"/>
    <property type="match status" value="1"/>
</dbReference>
<dbReference type="Pfam" id="PF07974">
    <property type="entry name" value="EGF_2"/>
    <property type="match status" value="1"/>
</dbReference>
<comment type="similarity">
    <text evidence="5">Belongs to the NOTCH family.</text>
</comment>
<dbReference type="InterPro" id="IPR002110">
    <property type="entry name" value="Ankyrin_rpt"/>
</dbReference>
<dbReference type="FunFam" id="2.10.25.10:FF:000247">
    <property type="entry name" value="Delta/notch like EGF repeat containing"/>
    <property type="match status" value="1"/>
</dbReference>
<evidence type="ECO:0000256" key="26">
    <source>
        <dbReference type="PROSITE-ProRule" id="PRU00076"/>
    </source>
</evidence>
<feature type="disulfide bond" evidence="26">
    <location>
        <begin position="4"/>
        <end position="13"/>
    </location>
</feature>
<dbReference type="FunFam" id="2.10.25.10:FF:000054">
    <property type="entry name" value="Slit guidance ligand 2"/>
    <property type="match status" value="1"/>
</dbReference>
<dbReference type="PROSITE" id="PS50258">
    <property type="entry name" value="LNR"/>
    <property type="match status" value="2"/>
</dbReference>
<dbReference type="GO" id="GO:0005737">
    <property type="term" value="C:cytoplasm"/>
    <property type="evidence" value="ECO:0007669"/>
    <property type="project" value="UniProtKB-SubCell"/>
</dbReference>
<feature type="repeat" description="ANK" evidence="25">
    <location>
        <begin position="975"/>
        <end position="1007"/>
    </location>
</feature>
<dbReference type="InterPro" id="IPR036770">
    <property type="entry name" value="Ankyrin_rpt-contain_sf"/>
</dbReference>
<evidence type="ECO:0000256" key="9">
    <source>
        <dbReference type="ARBA" id="ARBA00022536"/>
    </source>
</evidence>
<dbReference type="GO" id="GO:0005509">
    <property type="term" value="F:calcium ion binding"/>
    <property type="evidence" value="ECO:0007669"/>
    <property type="project" value="InterPro"/>
</dbReference>
<keyword evidence="8" id="KW-0964">Secreted</keyword>
<feature type="repeat" description="ANK" evidence="25">
    <location>
        <begin position="875"/>
        <end position="907"/>
    </location>
</feature>
<accession>A0A8J6EJP3</accession>
<evidence type="ECO:0000256" key="12">
    <source>
        <dbReference type="ARBA" id="ARBA00022737"/>
    </source>
</evidence>
<feature type="disulfide bond" evidence="26">
    <location>
        <begin position="42"/>
        <end position="51"/>
    </location>
</feature>
<evidence type="ECO:0000256" key="19">
    <source>
        <dbReference type="ARBA" id="ARBA00023136"/>
    </source>
</evidence>
<feature type="region of interest" description="Disordered" evidence="27">
    <location>
        <begin position="1067"/>
        <end position="1101"/>
    </location>
</feature>
<keyword evidence="18 25" id="KW-0040">ANK repeat</keyword>
<dbReference type="Gene3D" id="2.10.25.10">
    <property type="entry name" value="Laminin"/>
    <property type="match status" value="11"/>
</dbReference>
<feature type="repeat" description="ANK" evidence="25">
    <location>
        <begin position="942"/>
        <end position="974"/>
    </location>
</feature>
<dbReference type="GO" id="GO:0005634">
    <property type="term" value="C:nucleus"/>
    <property type="evidence" value="ECO:0007669"/>
    <property type="project" value="UniProtKB-SubCell"/>
</dbReference>
<dbReference type="GO" id="GO:0005576">
    <property type="term" value="C:extracellular region"/>
    <property type="evidence" value="ECO:0007669"/>
    <property type="project" value="UniProtKB-SubCell"/>
</dbReference>
<dbReference type="GO" id="GO:0007411">
    <property type="term" value="P:axon guidance"/>
    <property type="evidence" value="ECO:0007669"/>
    <property type="project" value="TreeGrafter"/>
</dbReference>
<evidence type="ECO:0000256" key="18">
    <source>
        <dbReference type="ARBA" id="ARBA00023043"/>
    </source>
</evidence>
<feature type="disulfide bond" evidence="26">
    <location>
        <begin position="156"/>
        <end position="165"/>
    </location>
</feature>
<evidence type="ECO:0000256" key="2">
    <source>
        <dbReference type="ARBA" id="ARBA00004251"/>
    </source>
</evidence>
<keyword evidence="9 26" id="KW-0245">EGF-like domain</keyword>
<feature type="repeat" description="ANK" evidence="25">
    <location>
        <begin position="1008"/>
        <end position="1040"/>
    </location>
</feature>
<dbReference type="FunFam" id="1.25.40.20:FF:000152">
    <property type="entry name" value="neurogenic locus notch homolog protein 4"/>
    <property type="match status" value="1"/>
</dbReference>
<evidence type="ECO:0000256" key="17">
    <source>
        <dbReference type="ARBA" id="ARBA00023015"/>
    </source>
</evidence>
<dbReference type="SUPFAM" id="SSF90193">
    <property type="entry name" value="Notch domain"/>
    <property type="match status" value="2"/>
</dbReference>
<feature type="disulfide bond" evidence="26">
    <location>
        <begin position="358"/>
        <end position="367"/>
    </location>
</feature>
<dbReference type="Pfam" id="PF00008">
    <property type="entry name" value="EGF"/>
    <property type="match status" value="8"/>
</dbReference>
<comment type="subcellular location">
    <subcellularLocation>
        <location evidence="2">Cell membrane</location>
        <topology evidence="2">Single-pass type I membrane protein</topology>
    </subcellularLocation>
    <subcellularLocation>
        <location evidence="3">Cytoplasm</location>
    </subcellularLocation>
    <subcellularLocation>
        <location evidence="1">Nucleus</location>
    </subcellularLocation>
    <subcellularLocation>
        <location evidence="4">Secreted</location>
    </subcellularLocation>
</comment>
<dbReference type="SMART" id="SM00248">
    <property type="entry name" value="ANK"/>
    <property type="match status" value="7"/>
</dbReference>
<dbReference type="InterPro" id="IPR051355">
    <property type="entry name" value="Notch/Slit_guidance"/>
</dbReference>
<feature type="domain" description="EGF-like" evidence="28">
    <location>
        <begin position="92"/>
        <end position="128"/>
    </location>
</feature>
<dbReference type="FunFam" id="2.10.25.10:FF:000012">
    <property type="entry name" value="Delta-like protein"/>
    <property type="match status" value="1"/>
</dbReference>
<feature type="disulfide bond" evidence="26">
    <location>
        <begin position="339"/>
        <end position="356"/>
    </location>
</feature>
<evidence type="ECO:0000313" key="31">
    <source>
        <dbReference type="Proteomes" id="UP000770717"/>
    </source>
</evidence>